<accession>A0A286GW12</accession>
<dbReference type="EMBL" id="OCNH01000010">
    <property type="protein sequence ID" value="SOD99728.1"/>
    <property type="molecule type" value="Genomic_DNA"/>
</dbReference>
<dbReference type="Proteomes" id="UP000219452">
    <property type="component" value="Unassembled WGS sequence"/>
</dbReference>
<protein>
    <submittedName>
        <fullName evidence="1">Uncharacterized protein</fullName>
    </submittedName>
</protein>
<reference evidence="2" key="1">
    <citation type="submission" date="2017-09" db="EMBL/GenBank/DDBJ databases">
        <authorList>
            <person name="Varghese N."/>
            <person name="Submissions S."/>
        </authorList>
    </citation>
    <scope>NUCLEOTIDE SEQUENCE [LARGE SCALE GENOMIC DNA]</scope>
    <source>
        <strain evidence="2">DSM 29961</strain>
    </source>
</reference>
<evidence type="ECO:0000313" key="1">
    <source>
        <dbReference type="EMBL" id="SOD99728.1"/>
    </source>
</evidence>
<keyword evidence="2" id="KW-1185">Reference proteome</keyword>
<dbReference type="OrthoDB" id="924698at2"/>
<proteinExistence type="predicted"/>
<evidence type="ECO:0000313" key="2">
    <source>
        <dbReference type="Proteomes" id="UP000219452"/>
    </source>
</evidence>
<gene>
    <name evidence="1" type="ORF">SAMN06269250_0132</name>
</gene>
<organism evidence="1 2">
    <name type="scientific">Spirosoma fluviale</name>
    <dbReference type="NCBI Taxonomy" id="1597977"/>
    <lineage>
        <taxon>Bacteria</taxon>
        <taxon>Pseudomonadati</taxon>
        <taxon>Bacteroidota</taxon>
        <taxon>Cytophagia</taxon>
        <taxon>Cytophagales</taxon>
        <taxon>Cytophagaceae</taxon>
        <taxon>Spirosoma</taxon>
    </lineage>
</organism>
<sequence length="336" mass="38062">MKFIIHVLLLLITYGAFGGQPIARPDTTRLPATTTQEISRWLADFQQTINQLSGQADTSLARDQQASLLDRFFVADTVHLPGLLRIGLPVNRAADWLTRMKAAFWERNFRFDIDQRTRSIQVVSSNRHSVQLQVLVPVTLFGIYIASRKPVQYRGQWRMTLRVDKHKDKLTNFRIQSVEAKKWGDEPSGLTLDMVSHYHQQLEASLLQVLGGGPNQTEALSRIRQLIPQDTLLLRTDHRTDTLVISQLGASVQQRSGWNLYRIASFDLHFCTDFLRTADGHYTGRLTVLEGVTASLATPQLYKSQRTDVVPVDPEIAQNSSYRATLSNVVLTNEPK</sequence>
<dbReference type="AlphaFoldDB" id="A0A286GW12"/>
<name>A0A286GW12_9BACT</name>
<dbReference type="RefSeq" id="WP_097132118.1">
    <property type="nucleotide sequence ID" value="NZ_OCNH01000010.1"/>
</dbReference>